<dbReference type="Proteomes" id="UP000735302">
    <property type="component" value="Unassembled WGS sequence"/>
</dbReference>
<protein>
    <submittedName>
        <fullName evidence="2">Uncharacterized protein</fullName>
    </submittedName>
</protein>
<organism evidence="2 3">
    <name type="scientific">Plakobranchus ocellatus</name>
    <dbReference type="NCBI Taxonomy" id="259542"/>
    <lineage>
        <taxon>Eukaryota</taxon>
        <taxon>Metazoa</taxon>
        <taxon>Spiralia</taxon>
        <taxon>Lophotrochozoa</taxon>
        <taxon>Mollusca</taxon>
        <taxon>Gastropoda</taxon>
        <taxon>Heterobranchia</taxon>
        <taxon>Euthyneura</taxon>
        <taxon>Panpulmonata</taxon>
        <taxon>Sacoglossa</taxon>
        <taxon>Placobranchoidea</taxon>
        <taxon>Plakobranchidae</taxon>
        <taxon>Plakobranchus</taxon>
    </lineage>
</organism>
<evidence type="ECO:0000256" key="1">
    <source>
        <dbReference type="SAM" id="MobiDB-lite"/>
    </source>
</evidence>
<dbReference type="EMBL" id="BLXT01001144">
    <property type="protein sequence ID" value="GFN83328.1"/>
    <property type="molecule type" value="Genomic_DNA"/>
</dbReference>
<name>A0AAV3YMK0_9GAST</name>
<accession>A0AAV3YMK0</accession>
<comment type="caution">
    <text evidence="2">The sequence shown here is derived from an EMBL/GenBank/DDBJ whole genome shotgun (WGS) entry which is preliminary data.</text>
</comment>
<feature type="compositionally biased region" description="Basic and acidic residues" evidence="1">
    <location>
        <begin position="7"/>
        <end position="29"/>
    </location>
</feature>
<sequence>MKKRRMREALSETQGKSKEKTRRDLRRGDLTQPQSRKRGRETGRKTLTGQEAGRDNSCSSAVVPARQPMVIGIMSHDIG</sequence>
<dbReference type="AlphaFoldDB" id="A0AAV3YMK0"/>
<gene>
    <name evidence="2" type="ORF">PoB_000983400</name>
</gene>
<reference evidence="2 3" key="1">
    <citation type="journal article" date="2021" name="Elife">
        <title>Chloroplast acquisition without the gene transfer in kleptoplastic sea slugs, Plakobranchus ocellatus.</title>
        <authorList>
            <person name="Maeda T."/>
            <person name="Takahashi S."/>
            <person name="Yoshida T."/>
            <person name="Shimamura S."/>
            <person name="Takaki Y."/>
            <person name="Nagai Y."/>
            <person name="Toyoda A."/>
            <person name="Suzuki Y."/>
            <person name="Arimoto A."/>
            <person name="Ishii H."/>
            <person name="Satoh N."/>
            <person name="Nishiyama T."/>
            <person name="Hasebe M."/>
            <person name="Maruyama T."/>
            <person name="Minagawa J."/>
            <person name="Obokata J."/>
            <person name="Shigenobu S."/>
        </authorList>
    </citation>
    <scope>NUCLEOTIDE SEQUENCE [LARGE SCALE GENOMIC DNA]</scope>
</reference>
<keyword evidence="3" id="KW-1185">Reference proteome</keyword>
<feature type="region of interest" description="Disordered" evidence="1">
    <location>
        <begin position="1"/>
        <end position="61"/>
    </location>
</feature>
<evidence type="ECO:0000313" key="3">
    <source>
        <dbReference type="Proteomes" id="UP000735302"/>
    </source>
</evidence>
<proteinExistence type="predicted"/>
<evidence type="ECO:0000313" key="2">
    <source>
        <dbReference type="EMBL" id="GFN83328.1"/>
    </source>
</evidence>